<feature type="region of interest" description="Disordered" evidence="1">
    <location>
        <begin position="735"/>
        <end position="781"/>
    </location>
</feature>
<accession>A0A9P3HB65</accession>
<feature type="region of interest" description="Disordered" evidence="1">
    <location>
        <begin position="1"/>
        <end position="95"/>
    </location>
</feature>
<organism evidence="2 3">
    <name type="scientific">Entomortierella parvispora</name>
    <dbReference type="NCBI Taxonomy" id="205924"/>
    <lineage>
        <taxon>Eukaryota</taxon>
        <taxon>Fungi</taxon>
        <taxon>Fungi incertae sedis</taxon>
        <taxon>Mucoromycota</taxon>
        <taxon>Mortierellomycotina</taxon>
        <taxon>Mortierellomycetes</taxon>
        <taxon>Mortierellales</taxon>
        <taxon>Mortierellaceae</taxon>
        <taxon>Entomortierella</taxon>
    </lineage>
</organism>
<dbReference type="EMBL" id="BQFW01000008">
    <property type="protein sequence ID" value="GJJ73500.1"/>
    <property type="molecule type" value="Genomic_DNA"/>
</dbReference>
<evidence type="ECO:0000313" key="2">
    <source>
        <dbReference type="EMBL" id="GJJ73500.1"/>
    </source>
</evidence>
<keyword evidence="3" id="KW-1185">Reference proteome</keyword>
<evidence type="ECO:0000313" key="3">
    <source>
        <dbReference type="Proteomes" id="UP000827284"/>
    </source>
</evidence>
<reference evidence="2" key="1">
    <citation type="submission" date="2021-11" db="EMBL/GenBank/DDBJ databases">
        <authorList>
            <person name="Herlambang A."/>
            <person name="Guo Y."/>
            <person name="Takashima Y."/>
            <person name="Nishizawa T."/>
        </authorList>
    </citation>
    <scope>NUCLEOTIDE SEQUENCE</scope>
    <source>
        <strain evidence="2">E1425</strain>
    </source>
</reference>
<feature type="compositionally biased region" description="Low complexity" evidence="1">
    <location>
        <begin position="558"/>
        <end position="569"/>
    </location>
</feature>
<dbReference type="OrthoDB" id="244495at2759"/>
<feature type="compositionally biased region" description="Polar residues" evidence="1">
    <location>
        <begin position="127"/>
        <end position="139"/>
    </location>
</feature>
<feature type="region of interest" description="Disordered" evidence="1">
    <location>
        <begin position="107"/>
        <end position="139"/>
    </location>
</feature>
<sequence length="921" mass="100309">MKLYSLVTIDPVDHLPTSPLLRHQQQQQQQQHHSRRPSITSLARSPPPLSFSKSPKRRMRSPPRTSAAKTTHHASSSSRRPSPYAGPRSSSERRLPSLFDRIKAALEAPRQPAMTIDTSAPAAPSRSPIQTSPDLWSDNPSPFASAVRSTTSAETRFHNQHYYNHEPSHNGPLYFDYPPPPPPPPTLYGMPVSVACKRAYLGQHLGIRQSLKRLQAEDAGTVEHRTIAFSTHLTVSRWESSSAPAQDSAPADLTTASGPTKAVTQAGDTASHPPASPSTSKVTAEELADHEAGLSSDQQERGAQVQLLQQQQLQHRDVHTENSNRPGPEDQLQPPRTASSSSANPVQSNPLLLLANYIRHILTLTADNSALHNQATVIHRRLTVLHAQRQQQQQLQQQHAAAQNANHTHAHTNTNTYNNSSASTSTAYSYQTPNISNSDGHAGMTSPRSRTIGPVTPRRNSRSFQDHSHSLPSPMSAGPGPFRTESSLAAKRHRQTSEYHDYQTRRHLHHQPQQQIGNVPDLWSLSSTDRRGSMLLPSPTSPTFRNEGRNNSLAAKRSTISSPIPSPSVTPRFSPLVKVPFQNLTLTLALIYVDRLKAKYPEAKGEPGCSHRLFLVAYIIAAKYRCSVEIETLLQEQQSLSSASASPSSSPRMDLQPEICGPNGEYLGGRDADDCGEMLPIKEEVSMESPEELRQQNRVALEEKIWEARSRAELIFSNYEWIRLLSLGSFFSPPPRPSSTTTMADTVSPPPPSPPLSPSMPPTVPSTAATTPLSPSMTTPGAQTQNAVLQFAPLPTAAALGSASSSAAAAGSCATLSCGIFANSSEERAKRTTSTPEETFPARSLPIQATPIKNSMAFTASSSAPSTAASTTTSHAAPMVLQVHDLDRMENEFLTFLDCDLSIGPQDLDTCWNLLVRNREI</sequence>
<feature type="compositionally biased region" description="Polar residues" evidence="1">
    <location>
        <begin position="254"/>
        <end position="268"/>
    </location>
</feature>
<feature type="region of interest" description="Disordered" evidence="1">
    <location>
        <begin position="240"/>
        <end position="346"/>
    </location>
</feature>
<feature type="compositionally biased region" description="Low complexity" evidence="1">
    <location>
        <begin position="301"/>
        <end position="313"/>
    </location>
</feature>
<dbReference type="Gene3D" id="1.10.472.10">
    <property type="entry name" value="Cyclin-like"/>
    <property type="match status" value="1"/>
</dbReference>
<name>A0A9P3HB65_9FUNG</name>
<comment type="caution">
    <text evidence="2">The sequence shown here is derived from an EMBL/GenBank/DDBJ whole genome shotgun (WGS) entry which is preliminary data.</text>
</comment>
<feature type="compositionally biased region" description="Basic and acidic residues" evidence="1">
    <location>
        <begin position="283"/>
        <end position="292"/>
    </location>
</feature>
<reference evidence="2" key="2">
    <citation type="journal article" date="2022" name="Microbiol. Resour. Announc.">
        <title>Whole-Genome Sequence of Entomortierella parvispora E1425, a Mucoromycotan Fungus Associated with Burkholderiaceae-Related Endosymbiotic Bacteria.</title>
        <authorList>
            <person name="Herlambang A."/>
            <person name="Guo Y."/>
            <person name="Takashima Y."/>
            <person name="Narisawa K."/>
            <person name="Ohta H."/>
            <person name="Nishizawa T."/>
        </authorList>
    </citation>
    <scope>NUCLEOTIDE SEQUENCE</scope>
    <source>
        <strain evidence="2">E1425</strain>
    </source>
</reference>
<evidence type="ECO:0000256" key="1">
    <source>
        <dbReference type="SAM" id="MobiDB-lite"/>
    </source>
</evidence>
<feature type="compositionally biased region" description="Low complexity" evidence="1">
    <location>
        <begin position="765"/>
        <end position="780"/>
    </location>
</feature>
<feature type="compositionally biased region" description="Low complexity" evidence="1">
    <location>
        <begin position="62"/>
        <end position="89"/>
    </location>
</feature>
<feature type="compositionally biased region" description="Polar residues" evidence="1">
    <location>
        <begin position="334"/>
        <end position="346"/>
    </location>
</feature>
<dbReference type="CDD" id="cd20557">
    <property type="entry name" value="CYCLIN_ScPCL1-like"/>
    <property type="match status" value="1"/>
</dbReference>
<evidence type="ECO:0008006" key="4">
    <source>
        <dbReference type="Google" id="ProtNLM"/>
    </source>
</evidence>
<feature type="compositionally biased region" description="Low complexity" evidence="1">
    <location>
        <begin position="389"/>
        <end position="432"/>
    </location>
</feature>
<feature type="compositionally biased region" description="Low complexity" evidence="1">
    <location>
        <begin position="240"/>
        <end position="252"/>
    </location>
</feature>
<feature type="compositionally biased region" description="Basic and acidic residues" evidence="1">
    <location>
        <begin position="495"/>
        <end position="504"/>
    </location>
</feature>
<protein>
    <recommendedName>
        <fullName evidence="4">Cyclin N-terminal domain-containing protein</fullName>
    </recommendedName>
</protein>
<feature type="compositionally biased region" description="Low complexity" evidence="1">
    <location>
        <begin position="269"/>
        <end position="280"/>
    </location>
</feature>
<feature type="region of interest" description="Disordered" evidence="1">
    <location>
        <begin position="389"/>
        <end position="517"/>
    </location>
</feature>
<dbReference type="AlphaFoldDB" id="A0A9P3HB65"/>
<feature type="region of interest" description="Disordered" evidence="1">
    <location>
        <begin position="534"/>
        <end position="569"/>
    </location>
</feature>
<feature type="compositionally biased region" description="Pro residues" evidence="1">
    <location>
        <begin position="748"/>
        <end position="764"/>
    </location>
</feature>
<proteinExistence type="predicted"/>
<feature type="compositionally biased region" description="Polar residues" evidence="1">
    <location>
        <begin position="541"/>
        <end position="553"/>
    </location>
</feature>
<dbReference type="Proteomes" id="UP000827284">
    <property type="component" value="Unassembled WGS sequence"/>
</dbReference>
<gene>
    <name evidence="2" type="ORF">EMPS_05858</name>
</gene>